<dbReference type="PANTHER" id="PTHR16058:SF4">
    <property type="entry name" value="DOUBLE ZINC RIBBON AND ANKYRIN REPEAT-CONTAINING PROTEIN 1"/>
    <property type="match status" value="1"/>
</dbReference>
<dbReference type="WBParaSite" id="maker-unitig_35518-snap-gene-0.2-mRNA-1">
    <property type="protein sequence ID" value="maker-unitig_35518-snap-gene-0.2-mRNA-1"/>
    <property type="gene ID" value="maker-unitig_35518-snap-gene-0.2"/>
</dbReference>
<keyword evidence="1" id="KW-0040">ANK repeat</keyword>
<evidence type="ECO:0000313" key="3">
    <source>
        <dbReference type="Proteomes" id="UP000095280"/>
    </source>
</evidence>
<dbReference type="InterPro" id="IPR052481">
    <property type="entry name" value="DZAN1"/>
</dbReference>
<dbReference type="Proteomes" id="UP000095280">
    <property type="component" value="Unplaced"/>
</dbReference>
<evidence type="ECO:0000313" key="4">
    <source>
        <dbReference type="WBParaSite" id="maker-unitig_35518-snap-gene-0.2-mRNA-1"/>
    </source>
</evidence>
<evidence type="ECO:0000256" key="1">
    <source>
        <dbReference type="PROSITE-ProRule" id="PRU00023"/>
    </source>
</evidence>
<dbReference type="PROSITE" id="PS50297">
    <property type="entry name" value="ANK_REP_REGION"/>
    <property type="match status" value="1"/>
</dbReference>
<accession>A0A1I8FI21</accession>
<feature type="region of interest" description="Disordered" evidence="2">
    <location>
        <begin position="386"/>
        <end position="411"/>
    </location>
</feature>
<evidence type="ECO:0000256" key="2">
    <source>
        <dbReference type="SAM" id="MobiDB-lite"/>
    </source>
</evidence>
<dbReference type="AlphaFoldDB" id="A0A1I8FI21"/>
<feature type="compositionally biased region" description="Polar residues" evidence="2">
    <location>
        <begin position="329"/>
        <end position="342"/>
    </location>
</feature>
<dbReference type="PANTHER" id="PTHR16058">
    <property type="entry name" value="DOUBLE ZINC RIBBON AND ANKYRIN REPEAT-CONTAINING PROTEIN 1"/>
    <property type="match status" value="1"/>
</dbReference>
<sequence length="534" mass="59037">MGKRATFKYRQPFPLPPGKRTIKAVAYSKDGRTESTIVTKTFDVESVEGPQPPGSLDVPSSAPNFNGNAGGGGVSEDAFAFSRICDRRSRRVSRDWPLVLLNSPEFDAPRSPESVSDRALAFKTRLLRLASRRRRSGGSGSRLAIGIGEAARRLVDAATRSWQRRSCWLGCMSLPQPHAPCPHCAKQVPLRLAKCVVCDCPRRPAATTAAPPPPPPPLALPAPASARHCRRLATAGGRFLLRLLWPPAGCWRARLGRLHRVHPVSGKAGRAVRPARRRLCRLLTPARRQSALLYPSALELRKLERRTAAGPPSVPSQQQQRRQIAGGQTEAQPTQSTFLTTVSPGRGYWRRQLEHVVAHLKLHADSNPEFRASIGTPRMERLVRSRVSETAGDRPADQPGIRTARDERHRRRLRYASGDGRRGNRNGYGYGYDYGDEYDDEDYVAYGDEMYRSDEYDSGWSLLALNGKLGDREGEQRPKGRRQGRKKSGRKSDGEEMKAFNANGVPVLSVAVRNLQFDAVKELLQLGADVNTAG</sequence>
<protein>
    <submittedName>
        <fullName evidence="4">ANK_REP_REGION domain-containing protein</fullName>
    </submittedName>
</protein>
<dbReference type="PROSITE" id="PS50088">
    <property type="entry name" value="ANK_REPEAT"/>
    <property type="match status" value="1"/>
</dbReference>
<feature type="region of interest" description="Disordered" evidence="2">
    <location>
        <begin position="306"/>
        <end position="342"/>
    </location>
</feature>
<dbReference type="InterPro" id="IPR002110">
    <property type="entry name" value="Ankyrin_rpt"/>
</dbReference>
<feature type="region of interest" description="Disordered" evidence="2">
    <location>
        <begin position="470"/>
        <end position="499"/>
    </location>
</feature>
<organism evidence="3 4">
    <name type="scientific">Macrostomum lignano</name>
    <dbReference type="NCBI Taxonomy" id="282301"/>
    <lineage>
        <taxon>Eukaryota</taxon>
        <taxon>Metazoa</taxon>
        <taxon>Spiralia</taxon>
        <taxon>Lophotrochozoa</taxon>
        <taxon>Platyhelminthes</taxon>
        <taxon>Rhabditophora</taxon>
        <taxon>Macrostomorpha</taxon>
        <taxon>Macrostomida</taxon>
        <taxon>Macrostomidae</taxon>
        <taxon>Macrostomum</taxon>
    </lineage>
</organism>
<feature type="compositionally biased region" description="Basic residues" evidence="2">
    <location>
        <begin position="479"/>
        <end position="489"/>
    </location>
</feature>
<reference evidence="4" key="1">
    <citation type="submission" date="2016-11" db="UniProtKB">
        <authorList>
            <consortium name="WormBaseParasite"/>
        </authorList>
    </citation>
    <scope>IDENTIFICATION</scope>
</reference>
<proteinExistence type="predicted"/>
<name>A0A1I8FI21_9PLAT</name>
<feature type="repeat" description="ANK" evidence="1">
    <location>
        <begin position="503"/>
        <end position="534"/>
    </location>
</feature>
<feature type="compositionally biased region" description="Basic and acidic residues" evidence="2">
    <location>
        <begin position="386"/>
        <end position="396"/>
    </location>
</feature>
<keyword evidence="3" id="KW-1185">Reference proteome</keyword>